<reference evidence="1 2" key="1">
    <citation type="journal article" date="2022" name="Hortic Res">
        <title>A haplotype resolved chromosomal level avocado genome allows analysis of novel avocado genes.</title>
        <authorList>
            <person name="Nath O."/>
            <person name="Fletcher S.J."/>
            <person name="Hayward A."/>
            <person name="Shaw L.M."/>
            <person name="Masouleh A.K."/>
            <person name="Furtado A."/>
            <person name="Henry R.J."/>
            <person name="Mitter N."/>
        </authorList>
    </citation>
    <scope>NUCLEOTIDE SEQUENCE [LARGE SCALE GENOMIC DNA]</scope>
    <source>
        <strain evidence="2">cv. Hass</strain>
    </source>
</reference>
<sequence length="79" mass="9160">MERTLFLKIRIAAITGLPVFCHQTSCASPERTKKTAAAVASRFFSLFRFWLQKPEEDEDEEVSSFDQFFFNAPHSKQKD</sequence>
<organism evidence="1 2">
    <name type="scientific">Persea americana</name>
    <name type="common">Avocado</name>
    <dbReference type="NCBI Taxonomy" id="3435"/>
    <lineage>
        <taxon>Eukaryota</taxon>
        <taxon>Viridiplantae</taxon>
        <taxon>Streptophyta</taxon>
        <taxon>Embryophyta</taxon>
        <taxon>Tracheophyta</taxon>
        <taxon>Spermatophyta</taxon>
        <taxon>Magnoliopsida</taxon>
        <taxon>Magnoliidae</taxon>
        <taxon>Laurales</taxon>
        <taxon>Lauraceae</taxon>
        <taxon>Persea</taxon>
    </lineage>
</organism>
<keyword evidence="2" id="KW-1185">Reference proteome</keyword>
<evidence type="ECO:0000313" key="1">
    <source>
        <dbReference type="EMBL" id="KAJ8632906.1"/>
    </source>
</evidence>
<accession>A0ACC2LHM0</accession>
<protein>
    <submittedName>
        <fullName evidence="1">Uncharacterized protein</fullName>
    </submittedName>
</protein>
<evidence type="ECO:0000313" key="2">
    <source>
        <dbReference type="Proteomes" id="UP001234297"/>
    </source>
</evidence>
<dbReference type="Proteomes" id="UP001234297">
    <property type="component" value="Chromosome 8"/>
</dbReference>
<gene>
    <name evidence="1" type="ORF">MRB53_026242</name>
</gene>
<name>A0ACC2LHM0_PERAE</name>
<comment type="caution">
    <text evidence="1">The sequence shown here is derived from an EMBL/GenBank/DDBJ whole genome shotgun (WGS) entry which is preliminary data.</text>
</comment>
<dbReference type="EMBL" id="CM056816">
    <property type="protein sequence ID" value="KAJ8632906.1"/>
    <property type="molecule type" value="Genomic_DNA"/>
</dbReference>
<proteinExistence type="predicted"/>